<keyword evidence="1" id="KW-0732">Signal</keyword>
<feature type="chain" id="PRO_5034247790" evidence="1">
    <location>
        <begin position="22"/>
        <end position="158"/>
    </location>
</feature>
<dbReference type="EMBL" id="FTNE01000001">
    <property type="protein sequence ID" value="SIQ08325.1"/>
    <property type="molecule type" value="Genomic_DNA"/>
</dbReference>
<protein>
    <submittedName>
        <fullName evidence="2">Uncharacterized protein</fullName>
    </submittedName>
</protein>
<organism evidence="2 3">
    <name type="scientific">Acidiphilium rubrum</name>
    <dbReference type="NCBI Taxonomy" id="526"/>
    <lineage>
        <taxon>Bacteria</taxon>
        <taxon>Pseudomonadati</taxon>
        <taxon>Pseudomonadota</taxon>
        <taxon>Alphaproteobacteria</taxon>
        <taxon>Acetobacterales</taxon>
        <taxon>Acidocellaceae</taxon>
        <taxon>Acidiphilium</taxon>
    </lineage>
</organism>
<proteinExistence type="predicted"/>
<evidence type="ECO:0000256" key="1">
    <source>
        <dbReference type="SAM" id="SignalP"/>
    </source>
</evidence>
<accession>A0A8G2CHM8</accession>
<dbReference type="AlphaFoldDB" id="A0A8G2CHM8"/>
<feature type="signal peptide" evidence="1">
    <location>
        <begin position="1"/>
        <end position="21"/>
    </location>
</feature>
<evidence type="ECO:0000313" key="3">
    <source>
        <dbReference type="Proteomes" id="UP000186308"/>
    </source>
</evidence>
<keyword evidence="3" id="KW-1185">Reference proteome</keyword>
<dbReference type="OrthoDB" id="7357075at2"/>
<gene>
    <name evidence="2" type="ORF">SAMN05421828_101203</name>
</gene>
<dbReference type="Proteomes" id="UP000186308">
    <property type="component" value="Unassembled WGS sequence"/>
</dbReference>
<comment type="caution">
    <text evidence="2">The sequence shown here is derived from an EMBL/GenBank/DDBJ whole genome shotgun (WGS) entry which is preliminary data.</text>
</comment>
<evidence type="ECO:0000313" key="2">
    <source>
        <dbReference type="EMBL" id="SIQ08325.1"/>
    </source>
</evidence>
<reference evidence="2 3" key="1">
    <citation type="submission" date="2017-01" db="EMBL/GenBank/DDBJ databases">
        <authorList>
            <person name="Varghese N."/>
            <person name="Submissions S."/>
        </authorList>
    </citation>
    <scope>NUCLEOTIDE SEQUENCE [LARGE SCALE GENOMIC DNA]</scope>
    <source>
        <strain evidence="2 3">ATCC 35905</strain>
    </source>
</reference>
<dbReference type="RefSeq" id="WP_139333933.1">
    <property type="nucleotide sequence ID" value="NZ_FTNE01000001.1"/>
</dbReference>
<sequence length="158" mass="16925">MNRKHLALLATLVGTLGYAQAAAICPIKPIHNHGPFIKFGMFKGHLISPDDPASAAAWEGPLVITQPSGTTCSVKTGIFDASFFQAGSHFLYATIYSGSEANQILIDARDCSVPWVSPQFTGDPHLTNHNSFQYHEAAPVKIGANCMPVSFAQGGRNR</sequence>
<name>A0A8G2CHM8_ACIRU</name>